<evidence type="ECO:0000313" key="2">
    <source>
        <dbReference type="Proteomes" id="UP000095649"/>
    </source>
</evidence>
<protein>
    <submittedName>
        <fullName evidence="1">Uncharacterized protein</fullName>
    </submittedName>
</protein>
<gene>
    <name evidence="1" type="ORF">ERS852582_00692</name>
</gene>
<name>A0A173RWH2_9FIRM</name>
<evidence type="ECO:0000313" key="1">
    <source>
        <dbReference type="EMBL" id="CUM82106.1"/>
    </source>
</evidence>
<dbReference type="Proteomes" id="UP000095649">
    <property type="component" value="Unassembled WGS sequence"/>
</dbReference>
<sequence length="94" mass="10314">MDTYKIAIDTFLAETSECKASGCAVFSGADIAFQDIQLHTHRNKSELHFMAGHTMLSIPLASILSIEKLVLRDIPTTEYEIITKEGGTVTLDVV</sequence>
<reference evidence="1 2" key="1">
    <citation type="submission" date="2015-09" db="EMBL/GenBank/DDBJ databases">
        <authorList>
            <consortium name="Pathogen Informatics"/>
        </authorList>
    </citation>
    <scope>NUCLEOTIDE SEQUENCE [LARGE SCALE GENOMIC DNA]</scope>
    <source>
        <strain evidence="1 2">2789STDY5834970</strain>
    </source>
</reference>
<accession>A0A173RWH2</accession>
<dbReference type="RefSeq" id="WP_055185318.1">
    <property type="nucleotide sequence ID" value="NZ_CYXN01000003.1"/>
</dbReference>
<proteinExistence type="predicted"/>
<organism evidence="1 2">
    <name type="scientific">Faecalibacterium prausnitzii</name>
    <dbReference type="NCBI Taxonomy" id="853"/>
    <lineage>
        <taxon>Bacteria</taxon>
        <taxon>Bacillati</taxon>
        <taxon>Bacillota</taxon>
        <taxon>Clostridia</taxon>
        <taxon>Eubacteriales</taxon>
        <taxon>Oscillospiraceae</taxon>
        <taxon>Faecalibacterium</taxon>
    </lineage>
</organism>
<dbReference type="EMBL" id="CYXN01000003">
    <property type="protein sequence ID" value="CUM82106.1"/>
    <property type="molecule type" value="Genomic_DNA"/>
</dbReference>
<dbReference type="AlphaFoldDB" id="A0A173RWH2"/>